<evidence type="ECO:0008006" key="5">
    <source>
        <dbReference type="Google" id="ProtNLM"/>
    </source>
</evidence>
<name>A0AB34JDC3_PRYPA</name>
<proteinExistence type="predicted"/>
<accession>A0AB34JDC3</accession>
<evidence type="ECO:0000256" key="1">
    <source>
        <dbReference type="SAM" id="Coils"/>
    </source>
</evidence>
<evidence type="ECO:0000256" key="2">
    <source>
        <dbReference type="SAM" id="MobiDB-lite"/>
    </source>
</evidence>
<feature type="compositionally biased region" description="Pro residues" evidence="2">
    <location>
        <begin position="23"/>
        <end position="35"/>
    </location>
</feature>
<dbReference type="EMBL" id="JBGBPQ010000010">
    <property type="protein sequence ID" value="KAL1518722.1"/>
    <property type="molecule type" value="Genomic_DNA"/>
</dbReference>
<evidence type="ECO:0000313" key="3">
    <source>
        <dbReference type="EMBL" id="KAL1518722.1"/>
    </source>
</evidence>
<feature type="coiled-coil region" evidence="1">
    <location>
        <begin position="221"/>
        <end position="248"/>
    </location>
</feature>
<feature type="compositionally biased region" description="Gly residues" evidence="2">
    <location>
        <begin position="478"/>
        <end position="487"/>
    </location>
</feature>
<feature type="region of interest" description="Disordered" evidence="2">
    <location>
        <begin position="1"/>
        <end position="105"/>
    </location>
</feature>
<protein>
    <recommendedName>
        <fullName evidence="5">Cilia- and flagella-associated protein 157</fullName>
    </recommendedName>
</protein>
<sequence length="704" mass="74945">MWSVEHAQDEPSEALERALLSPAAPPAASRPPSAPSPRSESPRHTPGPVVKGRVRHLPDAGGPAALMLRERRRQRESEQGIGPMAAREALRSPRGRRRVLTPRAAQERMAEQLGGRDGAAVVGQSSLERQAQRDQVLGVRVGSLELHRDMLLDKTRELESERDEWRREALSLREQLTAQKKAHSEAVQSLELQWADCVTREQYNKMSQRLVDERAVSKKRERQLLESIELLEEQSTKQKEELTKMKAEGVTTVPVLELSETAKNEVALAKIFASSFALNLEVAPHEEPVAPEPSQLPILEALADIAAAAAVHAHMDTNRDGAEYSHFLELMGSEASAAAGERAAKAAEVLSAGGIDEEEVLKAAREAAYLVCTFADQAEEMQLISGQAPRRNSMKPPTEHMFQGEEVDEAKRKLYAIAAEADAVRMRSYRSWPRTLEAAARNGRGLYTWPLDDSSDGSSIGDDEVSLARGSTRDVEGEGGGVEGGGEAAPPPPQDDTAPFPHGEAAPPVDETSTAVEAGEETAAPHDGGAARVVAFHEVNINYNPSPVESAAASEAGSLPESAAGSMAGPAERHLLLMLTVWAASAATAAVELAQLDKLGDVDSFDAATLAARCAIAVGLKAGQGEKTLAQQAQAAARRAVEALVKGFDTAAAEEKGRRAAAGVKSAAEAMREDILLEGGSEIDADIAMDATAQAAPLALASPP</sequence>
<evidence type="ECO:0000313" key="4">
    <source>
        <dbReference type="Proteomes" id="UP001515480"/>
    </source>
</evidence>
<feature type="region of interest" description="Disordered" evidence="2">
    <location>
        <begin position="446"/>
        <end position="526"/>
    </location>
</feature>
<keyword evidence="4" id="KW-1185">Reference proteome</keyword>
<dbReference type="AlphaFoldDB" id="A0AB34JDC3"/>
<feature type="coiled-coil region" evidence="1">
    <location>
        <begin position="148"/>
        <end position="193"/>
    </location>
</feature>
<organism evidence="3 4">
    <name type="scientific">Prymnesium parvum</name>
    <name type="common">Toxic golden alga</name>
    <dbReference type="NCBI Taxonomy" id="97485"/>
    <lineage>
        <taxon>Eukaryota</taxon>
        <taxon>Haptista</taxon>
        <taxon>Haptophyta</taxon>
        <taxon>Prymnesiophyceae</taxon>
        <taxon>Prymnesiales</taxon>
        <taxon>Prymnesiaceae</taxon>
        <taxon>Prymnesium</taxon>
    </lineage>
</organism>
<dbReference type="Proteomes" id="UP001515480">
    <property type="component" value="Unassembled WGS sequence"/>
</dbReference>
<keyword evidence="1" id="KW-0175">Coiled coil</keyword>
<reference evidence="3 4" key="1">
    <citation type="journal article" date="2024" name="Science">
        <title>Giant polyketide synthase enzymes in the biosynthesis of giant marine polyether toxins.</title>
        <authorList>
            <person name="Fallon T.R."/>
            <person name="Shende V.V."/>
            <person name="Wierzbicki I.H."/>
            <person name="Pendleton A.L."/>
            <person name="Watervoot N.F."/>
            <person name="Auber R.P."/>
            <person name="Gonzalez D.J."/>
            <person name="Wisecaver J.H."/>
            <person name="Moore B.S."/>
        </authorList>
    </citation>
    <scope>NUCLEOTIDE SEQUENCE [LARGE SCALE GENOMIC DNA]</scope>
    <source>
        <strain evidence="3 4">12B1</strain>
    </source>
</reference>
<gene>
    <name evidence="3" type="ORF">AB1Y20_003009</name>
</gene>
<comment type="caution">
    <text evidence="3">The sequence shown here is derived from an EMBL/GenBank/DDBJ whole genome shotgun (WGS) entry which is preliminary data.</text>
</comment>